<evidence type="ECO:0000313" key="3">
    <source>
        <dbReference type="EMBL" id="MFB5190616.1"/>
    </source>
</evidence>
<accession>A0ABV5AEK1</accession>
<dbReference type="PANTHER" id="PTHR11365:SF10">
    <property type="entry name" value="HYDANTOINASE_OXOPROLINASE"/>
    <property type="match status" value="1"/>
</dbReference>
<dbReference type="RefSeq" id="WP_275474768.1">
    <property type="nucleotide sequence ID" value="NZ_CP162940.1"/>
</dbReference>
<feature type="domain" description="Hydantoinase/oxoprolinase N-terminal" evidence="2">
    <location>
        <begin position="4"/>
        <end position="173"/>
    </location>
</feature>
<keyword evidence="4" id="KW-1185">Reference proteome</keyword>
<dbReference type="InterPro" id="IPR045079">
    <property type="entry name" value="Oxoprolinase-like"/>
</dbReference>
<reference evidence="3 4" key="1">
    <citation type="journal article" date="2024" name="Int. J. Mol. Sci.">
        <title>Exploration of Alicyclobacillus spp. Genome in Search of Antibiotic Resistance.</title>
        <authorList>
            <person name="Bucka-Kolendo J."/>
            <person name="Kiousi D.E."/>
            <person name="Dekowska A."/>
            <person name="Mikolajczuk-Szczyrba A."/>
            <person name="Karadedos D.M."/>
            <person name="Michael P."/>
            <person name="Galanis A."/>
            <person name="Sokolowska B."/>
        </authorList>
    </citation>
    <scope>NUCLEOTIDE SEQUENCE [LARGE SCALE GENOMIC DNA]</scope>
    <source>
        <strain evidence="3 4">KKP 3000</strain>
    </source>
</reference>
<sequence length="528" mass="55582">MSYRLGIDVGGTNTDVVLLDRENAVVAKTKTAVTADIVSGIRAGVGTVLQQSGVDGGDITHAMLGTTQVTNAIIERRELNDVAIVRLGAPATRAVKPLAGWPEDLRERYTQYSWIVGGGHEFDGREIAPLDEAELTAIAESVKGKVQAVAITGVFSPVNTDHEERAARIFRDILGEDIPISLSYQLGSVGLLERENATVLNAAVSNVAKRATLSFQQALADLDVHAALYLAQNDGTLMSVEYALLYPILTIACGPTNSMRGAAYLTGLKNAIVVDVGGTSTDVGVLVNGFPRESFVAVDVGGVRTNFRMPDLYSIGLGGGSRVAEVDGKVQVGPKSVGYRIVQEGRAFGGDTTTFTDVVVSLGKAKVGTHPVELPEELAHSAYEVAIDKTAEAIDRMKTSAEATPLILVGGGSVLLPSEFEGVSEVYRPENFDVANAIGAAIAQVSGRVDRIFAMDQKSREEVLAEAKSIATAEAIRAGAEASTIEVVEIEEVPIAYLPGNAVRIKVTVAGTLASYSQEQKVGAHASH</sequence>
<evidence type="ECO:0000259" key="2">
    <source>
        <dbReference type="Pfam" id="PF05378"/>
    </source>
</evidence>
<organism evidence="3 4">
    <name type="scientific">Alicyclobacillus fastidiosus</name>
    <dbReference type="NCBI Taxonomy" id="392011"/>
    <lineage>
        <taxon>Bacteria</taxon>
        <taxon>Bacillati</taxon>
        <taxon>Bacillota</taxon>
        <taxon>Bacilli</taxon>
        <taxon>Bacillales</taxon>
        <taxon>Alicyclobacillaceae</taxon>
        <taxon>Alicyclobacillus</taxon>
    </lineage>
</organism>
<dbReference type="InterPro" id="IPR008040">
    <property type="entry name" value="Hydant_A_N"/>
</dbReference>
<dbReference type="PANTHER" id="PTHR11365">
    <property type="entry name" value="5-OXOPROLINASE RELATED"/>
    <property type="match status" value="1"/>
</dbReference>
<feature type="domain" description="Hydantoinase A/oxoprolinase" evidence="1">
    <location>
        <begin position="194"/>
        <end position="364"/>
    </location>
</feature>
<dbReference type="Proteomes" id="UP001579974">
    <property type="component" value="Unassembled WGS sequence"/>
</dbReference>
<dbReference type="EMBL" id="JBDXSU010000006">
    <property type="protein sequence ID" value="MFB5190616.1"/>
    <property type="molecule type" value="Genomic_DNA"/>
</dbReference>
<dbReference type="Pfam" id="PF01968">
    <property type="entry name" value="Hydantoinase_A"/>
    <property type="match status" value="1"/>
</dbReference>
<gene>
    <name evidence="3" type="ORF">KKP3000_004087</name>
</gene>
<evidence type="ECO:0000259" key="1">
    <source>
        <dbReference type="Pfam" id="PF01968"/>
    </source>
</evidence>
<dbReference type="InterPro" id="IPR002821">
    <property type="entry name" value="Hydantoinase_A"/>
</dbReference>
<protein>
    <submittedName>
        <fullName evidence="3">Hydantoinase/oxoprolinase family protein</fullName>
    </submittedName>
</protein>
<name>A0ABV5AEK1_9BACL</name>
<dbReference type="Gene3D" id="3.30.420.40">
    <property type="match status" value="1"/>
</dbReference>
<comment type="caution">
    <text evidence="3">The sequence shown here is derived from an EMBL/GenBank/DDBJ whole genome shotgun (WGS) entry which is preliminary data.</text>
</comment>
<dbReference type="Pfam" id="PF05378">
    <property type="entry name" value="Hydant_A_N"/>
    <property type="match status" value="1"/>
</dbReference>
<dbReference type="SUPFAM" id="SSF53067">
    <property type="entry name" value="Actin-like ATPase domain"/>
    <property type="match status" value="2"/>
</dbReference>
<proteinExistence type="predicted"/>
<evidence type="ECO:0000313" key="4">
    <source>
        <dbReference type="Proteomes" id="UP001579974"/>
    </source>
</evidence>
<dbReference type="InterPro" id="IPR043129">
    <property type="entry name" value="ATPase_NBD"/>
</dbReference>